<reference evidence="3" key="1">
    <citation type="journal article" date="2019" name="PLoS Negl. Trop. Dis.">
        <title>Revisiting the worldwide diversity of Leptospira species in the environment.</title>
        <authorList>
            <person name="Vincent A.T."/>
            <person name="Schiettekatte O."/>
            <person name="Bourhy P."/>
            <person name="Veyrier F.J."/>
            <person name="Picardeau M."/>
        </authorList>
    </citation>
    <scope>NUCLEOTIDE SEQUENCE [LARGE SCALE GENOMIC DNA]</scope>
    <source>
        <strain evidence="3">201601113</strain>
    </source>
</reference>
<feature type="compositionally biased region" description="Basic and acidic residues" evidence="1">
    <location>
        <begin position="86"/>
        <end position="99"/>
    </location>
</feature>
<dbReference type="Proteomes" id="UP000297241">
    <property type="component" value="Unassembled WGS sequence"/>
</dbReference>
<feature type="compositionally biased region" description="Low complexity" evidence="1">
    <location>
        <begin position="76"/>
        <end position="85"/>
    </location>
</feature>
<keyword evidence="2" id="KW-0812">Transmembrane</keyword>
<protein>
    <submittedName>
        <fullName evidence="3">Uncharacterized protein</fullName>
    </submittedName>
</protein>
<feature type="region of interest" description="Disordered" evidence="1">
    <location>
        <begin position="1"/>
        <end position="99"/>
    </location>
</feature>
<dbReference type="EMBL" id="RQHS01000005">
    <property type="protein sequence ID" value="TGN02722.1"/>
    <property type="molecule type" value="Genomic_DNA"/>
</dbReference>
<feature type="compositionally biased region" description="Low complexity" evidence="1">
    <location>
        <begin position="10"/>
        <end position="22"/>
    </location>
</feature>
<keyword evidence="4" id="KW-1185">Reference proteome</keyword>
<evidence type="ECO:0000313" key="4">
    <source>
        <dbReference type="Proteomes" id="UP000297241"/>
    </source>
</evidence>
<keyword evidence="2" id="KW-0472">Membrane</keyword>
<organism evidence="3 4">
    <name type="scientific">Leptospira dzoumogneensis</name>
    <dbReference type="NCBI Taxonomy" id="2484904"/>
    <lineage>
        <taxon>Bacteria</taxon>
        <taxon>Pseudomonadati</taxon>
        <taxon>Spirochaetota</taxon>
        <taxon>Spirochaetia</taxon>
        <taxon>Leptospirales</taxon>
        <taxon>Leptospiraceae</taxon>
        <taxon>Leptospira</taxon>
    </lineage>
</organism>
<comment type="caution">
    <text evidence="3">The sequence shown here is derived from an EMBL/GenBank/DDBJ whole genome shotgun (WGS) entry which is preliminary data.</text>
</comment>
<feature type="transmembrane region" description="Helical" evidence="2">
    <location>
        <begin position="125"/>
        <end position="142"/>
    </location>
</feature>
<dbReference type="AlphaFoldDB" id="A0A4Z1AMD6"/>
<evidence type="ECO:0000256" key="2">
    <source>
        <dbReference type="SAM" id="Phobius"/>
    </source>
</evidence>
<dbReference type="RefSeq" id="WP_135755412.1">
    <property type="nucleotide sequence ID" value="NZ_RQHS01000005.1"/>
</dbReference>
<accession>A0A4Z1AMD6</accession>
<gene>
    <name evidence="3" type="ORF">EHR06_01555</name>
</gene>
<evidence type="ECO:0000313" key="3">
    <source>
        <dbReference type="EMBL" id="TGN02722.1"/>
    </source>
</evidence>
<sequence length="255" mass="29022">MAGKKDLLKKAAGAAVKKTLGGEVSKEEGPKVTTPEQDPKPAVAEQISQSAAAGSIPETPTSSRSSHSVPEQNPKSETYSASSEAAESREKQLPKKEPIFKVNNGMRIEEYTQTGLRDSSGNKKWIRILGVFLVLIFVWWIWPSKHEIYMDVDKMTPDKVSGMGSEKEYHFTHGQDFFIYYKRGGWFSPDKIKLTIYKVDESKEEISVQEKEFKRRFDKFQTYYDDSFFDDEGSYEAEIKDENGEILVSKKFTID</sequence>
<feature type="compositionally biased region" description="Polar residues" evidence="1">
    <location>
        <begin position="46"/>
        <end position="75"/>
    </location>
</feature>
<name>A0A4Z1AMD6_9LEPT</name>
<proteinExistence type="predicted"/>
<keyword evidence="2" id="KW-1133">Transmembrane helix</keyword>
<dbReference type="OrthoDB" id="341986at2"/>
<evidence type="ECO:0000256" key="1">
    <source>
        <dbReference type="SAM" id="MobiDB-lite"/>
    </source>
</evidence>